<dbReference type="InterPro" id="IPR024752">
    <property type="entry name" value="Myb/SANT-like_dom"/>
</dbReference>
<proteinExistence type="predicted"/>
<dbReference type="EMBL" id="BDDD01000312">
    <property type="protein sequence ID" value="GAV63609.1"/>
    <property type="molecule type" value="Genomic_DNA"/>
</dbReference>
<dbReference type="PANTHER" id="PTHR31704:SF37">
    <property type="entry name" value="HEAT SHOCK PROTEIN"/>
    <property type="match status" value="1"/>
</dbReference>
<dbReference type="InterPro" id="IPR058353">
    <property type="entry name" value="DUF8040"/>
</dbReference>
<keyword evidence="5" id="KW-1185">Reference proteome</keyword>
<protein>
    <submittedName>
        <fullName evidence="4">Myb_DNA-bind_3 domain-containing protein</fullName>
    </submittedName>
</protein>
<feature type="domain" description="DUF8040" evidence="3">
    <location>
        <begin position="160"/>
        <end position="245"/>
    </location>
</feature>
<organism evidence="4 5">
    <name type="scientific">Cephalotus follicularis</name>
    <name type="common">Albany pitcher plant</name>
    <dbReference type="NCBI Taxonomy" id="3775"/>
    <lineage>
        <taxon>Eukaryota</taxon>
        <taxon>Viridiplantae</taxon>
        <taxon>Streptophyta</taxon>
        <taxon>Embryophyta</taxon>
        <taxon>Tracheophyta</taxon>
        <taxon>Spermatophyta</taxon>
        <taxon>Magnoliopsida</taxon>
        <taxon>eudicotyledons</taxon>
        <taxon>Gunneridae</taxon>
        <taxon>Pentapetalae</taxon>
        <taxon>rosids</taxon>
        <taxon>fabids</taxon>
        <taxon>Oxalidales</taxon>
        <taxon>Cephalotaceae</taxon>
        <taxon>Cephalotus</taxon>
    </lineage>
</organism>
<dbReference type="InParanoid" id="A0A1Q3B6Q2"/>
<name>A0A1Q3B6Q2_CEPFO</name>
<dbReference type="Pfam" id="PF26138">
    <property type="entry name" value="DUF8040"/>
    <property type="match status" value="1"/>
</dbReference>
<comment type="caution">
    <text evidence="4">The sequence shown here is derived from an EMBL/GenBank/DDBJ whole genome shotgun (WGS) entry which is preliminary data.</text>
</comment>
<dbReference type="OrthoDB" id="977618at2759"/>
<feature type="region of interest" description="Disordered" evidence="1">
    <location>
        <begin position="114"/>
        <end position="148"/>
    </location>
</feature>
<feature type="non-terminal residue" evidence="4">
    <location>
        <position position="1"/>
    </location>
</feature>
<dbReference type="PANTHER" id="PTHR31704">
    <property type="entry name" value="MYB/SANT-LIKE DNA-BINDING DOMAIN PROTEIN-RELATED"/>
    <property type="match status" value="1"/>
</dbReference>
<dbReference type="Pfam" id="PF12776">
    <property type="entry name" value="Myb_DNA-bind_3"/>
    <property type="match status" value="1"/>
</dbReference>
<accession>A0A1Q3B6Q2</accession>
<feature type="domain" description="Myb/SANT-like" evidence="2">
    <location>
        <begin position="1"/>
        <end position="43"/>
    </location>
</feature>
<dbReference type="AlphaFoldDB" id="A0A1Q3B6Q2"/>
<dbReference type="Proteomes" id="UP000187406">
    <property type="component" value="Unassembled WGS sequence"/>
</dbReference>
<evidence type="ECO:0000313" key="4">
    <source>
        <dbReference type="EMBL" id="GAV63609.1"/>
    </source>
</evidence>
<feature type="non-terminal residue" evidence="4">
    <location>
        <position position="276"/>
    </location>
</feature>
<evidence type="ECO:0000256" key="1">
    <source>
        <dbReference type="SAM" id="MobiDB-lite"/>
    </source>
</evidence>
<reference evidence="5" key="1">
    <citation type="submission" date="2016-04" db="EMBL/GenBank/DDBJ databases">
        <title>Cephalotus genome sequencing.</title>
        <authorList>
            <person name="Fukushima K."/>
            <person name="Hasebe M."/>
            <person name="Fang X."/>
        </authorList>
    </citation>
    <scope>NUCLEOTIDE SEQUENCE [LARGE SCALE GENOMIC DNA]</scope>
    <source>
        <strain evidence="5">cv. St1</strain>
    </source>
</reference>
<dbReference type="STRING" id="3775.A0A1Q3B6Q2"/>
<evidence type="ECO:0000259" key="2">
    <source>
        <dbReference type="Pfam" id="PF12776"/>
    </source>
</evidence>
<sequence length="276" mass="31572">LKNKWEYLKKDYLLWKELIGKDTGLGWDSIKKTVDVDDSWWKQRIQVTGIESELQDKLGSIFFFIVATEAWAWTPSSGALLGEGVNRIEVNGSGPSADNDEDFDVHLEEINVNPEDIETTHRKRKKSPNSTQLTSKKGRTSGKANKSGSSIYLNRLDRLVDTVESKSTVQCFNMFRMDGSVLKPVSELQLKYGFKTTRRISALEIVCIFVHIVGQGCSIILAQERFHSRETVSRVFTEVLESVCQMEFDVLKLPDPEFKDTPRQILEDSRYMPHFK</sequence>
<evidence type="ECO:0000313" key="5">
    <source>
        <dbReference type="Proteomes" id="UP000187406"/>
    </source>
</evidence>
<evidence type="ECO:0000259" key="3">
    <source>
        <dbReference type="Pfam" id="PF26138"/>
    </source>
</evidence>
<gene>
    <name evidence="4" type="ORF">CFOL_v3_07127</name>
</gene>